<dbReference type="InterPro" id="IPR026906">
    <property type="entry name" value="LRR_5"/>
</dbReference>
<gene>
    <name evidence="3" type="ORF">SAMN02745111_01920</name>
</gene>
<dbReference type="Gene3D" id="3.80.10.10">
    <property type="entry name" value="Ribonuclease Inhibitor"/>
    <property type="match status" value="1"/>
</dbReference>
<evidence type="ECO:0000256" key="1">
    <source>
        <dbReference type="SAM" id="SignalP"/>
    </source>
</evidence>
<accession>A0A1T4VY17</accession>
<evidence type="ECO:0000313" key="3">
    <source>
        <dbReference type="EMBL" id="SKA69817.1"/>
    </source>
</evidence>
<feature type="domain" description="Transglutaminase-like" evidence="2">
    <location>
        <begin position="316"/>
        <end position="433"/>
    </location>
</feature>
<dbReference type="InterPro" id="IPR038765">
    <property type="entry name" value="Papain-like_cys_pep_sf"/>
</dbReference>
<protein>
    <submittedName>
        <fullName evidence="3">Transglutaminase-like superfamily protein</fullName>
    </submittedName>
</protein>
<dbReference type="Pfam" id="PF01841">
    <property type="entry name" value="Transglut_core"/>
    <property type="match status" value="1"/>
</dbReference>
<feature type="signal peptide" evidence="1">
    <location>
        <begin position="1"/>
        <end position="28"/>
    </location>
</feature>
<reference evidence="3 4" key="1">
    <citation type="submission" date="2017-02" db="EMBL/GenBank/DDBJ databases">
        <authorList>
            <person name="Peterson S.W."/>
        </authorList>
    </citation>
    <scope>NUCLEOTIDE SEQUENCE [LARGE SCALE GENOMIC DNA]</scope>
    <source>
        <strain evidence="3 4">ATCC 35992</strain>
    </source>
</reference>
<keyword evidence="1" id="KW-0732">Signal</keyword>
<dbReference type="InterPro" id="IPR032675">
    <property type="entry name" value="LRR_dom_sf"/>
</dbReference>
<name>A0A1T4VY17_9FIRM</name>
<dbReference type="AlphaFoldDB" id="A0A1T4VY17"/>
<feature type="chain" id="PRO_5039486760" evidence="1">
    <location>
        <begin position="29"/>
        <end position="620"/>
    </location>
</feature>
<sequence>MKNKKLGKRNLKRIATLSLSMMMLTGMVMPMSDSIYKKSIVTEAEVKYDGEFTNSGRTYRYKISGSEMTLVSVSGGSGNMSIPSSVSVNGKTYTVTALGDWFGSSQTFSSVNVPNTVKSMGNSVFNSANISDLTVSSKINSIGDWFGAHGKIDKVKCDAKNISKIGEYIFYHNTGAEKIVMGNWLVKYKPSGNVLDLSTSDLSTVNKIKNYCVILSSKVDTLKIGKNEFLAGEIIKRDELVNGDIRDIINIYVNGKKVECKSANDTVPDILKKNFGRLDMSMFALNYAKSKAKYVLESLGLKYYGDEAYKVKGKLSANEELRIALEVYEYIVKNYTYDAPNAKGTYLKVFDCHTVTKCQEDSQLYAFLLESAGVEAETVFSGIITPVTPQTQAKELKAHPEAKVWIDGKYLISYAGAHAWNAIKVGGKFYYVDSTEGRQYHTGKNKNDAHKTFMFSNKAIEVGAARFGLDAAHGYMGTHGYPNYSLYGDDKYEKALYAFQNRSTMLKTPDCNDILGDIDMSNYYPDEADKDKLMAFNLLSTDLQNKLLKMKPNKPIEGITLKELQSLTVTYTIGGVQKTVKLSDNRNCLTFDPAKLDVTLDGKVNVADLVMMSNLLSGID</sequence>
<dbReference type="Pfam" id="PF13306">
    <property type="entry name" value="LRR_5"/>
    <property type="match status" value="1"/>
</dbReference>
<dbReference type="SUPFAM" id="SSF54001">
    <property type="entry name" value="Cysteine proteinases"/>
    <property type="match status" value="1"/>
</dbReference>
<evidence type="ECO:0000313" key="4">
    <source>
        <dbReference type="Proteomes" id="UP000190814"/>
    </source>
</evidence>
<keyword evidence="4" id="KW-1185">Reference proteome</keyword>
<organism evidence="3 4">
    <name type="scientific">Eubacterium uniforme</name>
    <dbReference type="NCBI Taxonomy" id="39495"/>
    <lineage>
        <taxon>Bacteria</taxon>
        <taxon>Bacillati</taxon>
        <taxon>Bacillota</taxon>
        <taxon>Clostridia</taxon>
        <taxon>Eubacteriales</taxon>
        <taxon>Eubacteriaceae</taxon>
        <taxon>Eubacterium</taxon>
    </lineage>
</organism>
<dbReference type="OrthoDB" id="2003106at2"/>
<proteinExistence type="predicted"/>
<dbReference type="EMBL" id="FUXZ01000012">
    <property type="protein sequence ID" value="SKA69817.1"/>
    <property type="molecule type" value="Genomic_DNA"/>
</dbReference>
<dbReference type="InterPro" id="IPR002931">
    <property type="entry name" value="Transglutaminase-like"/>
</dbReference>
<evidence type="ECO:0000259" key="2">
    <source>
        <dbReference type="Pfam" id="PF01841"/>
    </source>
</evidence>
<dbReference type="RefSeq" id="WP_143405095.1">
    <property type="nucleotide sequence ID" value="NZ_FUXZ01000012.1"/>
</dbReference>
<dbReference type="STRING" id="39495.SAMN02745111_01920"/>
<dbReference type="Proteomes" id="UP000190814">
    <property type="component" value="Unassembled WGS sequence"/>
</dbReference>
<dbReference type="Gene3D" id="3.10.620.30">
    <property type="match status" value="1"/>
</dbReference>